<dbReference type="Proteomes" id="UP000219636">
    <property type="component" value="Unassembled WGS sequence"/>
</dbReference>
<feature type="transmembrane region" description="Helical" evidence="1">
    <location>
        <begin position="12"/>
        <end position="31"/>
    </location>
</feature>
<keyword evidence="1" id="KW-0472">Membrane</keyword>
<dbReference type="EMBL" id="OBMQ01000022">
    <property type="protein sequence ID" value="SOC27375.1"/>
    <property type="molecule type" value="Genomic_DNA"/>
</dbReference>
<keyword evidence="1" id="KW-1133">Transmembrane helix</keyword>
<keyword evidence="1" id="KW-0812">Transmembrane</keyword>
<dbReference type="RefSeq" id="WP_097075351.1">
    <property type="nucleotide sequence ID" value="NZ_OBMQ01000022.1"/>
</dbReference>
<organism evidence="2 3">
    <name type="scientific">Ureibacillus xyleni</name>
    <dbReference type="NCBI Taxonomy" id="614648"/>
    <lineage>
        <taxon>Bacteria</taxon>
        <taxon>Bacillati</taxon>
        <taxon>Bacillota</taxon>
        <taxon>Bacilli</taxon>
        <taxon>Bacillales</taxon>
        <taxon>Caryophanaceae</taxon>
        <taxon>Ureibacillus</taxon>
    </lineage>
</organism>
<evidence type="ECO:0000256" key="1">
    <source>
        <dbReference type="SAM" id="Phobius"/>
    </source>
</evidence>
<protein>
    <recommendedName>
        <fullName evidence="4">Prepilin-type N-terminal cleavage/methylation domain-containing protein</fullName>
    </recommendedName>
</protein>
<evidence type="ECO:0000313" key="2">
    <source>
        <dbReference type="EMBL" id="SOC27375.1"/>
    </source>
</evidence>
<reference evidence="3" key="1">
    <citation type="submission" date="2017-08" db="EMBL/GenBank/DDBJ databases">
        <authorList>
            <person name="Varghese N."/>
            <person name="Submissions S."/>
        </authorList>
    </citation>
    <scope>NUCLEOTIDE SEQUENCE [LARGE SCALE GENOMIC DNA]</scope>
    <source>
        <strain evidence="3">JC22</strain>
    </source>
</reference>
<name>A0A285TY93_9BACL</name>
<proteinExistence type="predicted"/>
<dbReference type="OrthoDB" id="2456326at2"/>
<sequence>MFNSKGVTFIESLLTIAIVFIITGTLVPLSYQMYSTLSNNKMELHASITAYEAAKKILYEGSYSGVMNIENNAYQWRYEATKICVEFTNLLGERTKCINQFGEID</sequence>
<accession>A0A285TY93</accession>
<evidence type="ECO:0008006" key="4">
    <source>
        <dbReference type="Google" id="ProtNLM"/>
    </source>
</evidence>
<gene>
    <name evidence="2" type="ORF">SAMN05880501_12211</name>
</gene>
<dbReference type="AlphaFoldDB" id="A0A285TY93"/>
<keyword evidence="3" id="KW-1185">Reference proteome</keyword>
<evidence type="ECO:0000313" key="3">
    <source>
        <dbReference type="Proteomes" id="UP000219636"/>
    </source>
</evidence>